<protein>
    <submittedName>
        <fullName evidence="2">MarR family transcriptional regulator</fullName>
    </submittedName>
</protein>
<sequence>MRARVIPHVGVRSRCLLFVEIFNYRIFHRIMRNALRLKTDYINILLDQAAERTRERGSRVYEAKFGISLRDIRLLRMIGIAPGITMGQLVQQSAIEKTLASKLVGTLVKQSLVQREICAEDARQVRLSLTDAGVDLVRRAEPLGVELESHFLYCLTPAEIEALRATLLKLIDAEAASREAFEASMAKLRKQAARPE</sequence>
<dbReference type="EMBL" id="CP069812">
    <property type="protein sequence ID" value="QRQ92835.1"/>
    <property type="molecule type" value="Genomic_DNA"/>
</dbReference>
<dbReference type="InterPro" id="IPR036388">
    <property type="entry name" value="WH-like_DNA-bd_sf"/>
</dbReference>
<evidence type="ECO:0000259" key="1">
    <source>
        <dbReference type="PROSITE" id="PS50995"/>
    </source>
</evidence>
<reference evidence="2 3" key="1">
    <citation type="submission" date="2021-02" db="EMBL/GenBank/DDBJ databases">
        <title>Complete Genome Sequence of Cupriavidus oxalaticus Strain Ox1, a Soil Oxalate-Degrading Species.</title>
        <authorList>
            <person name="Palmieri F."/>
            <person name="Udriet P."/>
            <person name="Deuasquier M."/>
            <person name="Beaudoing E."/>
            <person name="Johnson S.L."/>
            <person name="Davenport K.W."/>
            <person name="Chain P.S."/>
            <person name="Bindschedler S."/>
            <person name="Junier P."/>
        </authorList>
    </citation>
    <scope>NUCLEOTIDE SEQUENCE [LARGE SCALE GENOMIC DNA]</scope>
    <source>
        <strain evidence="2 3">Ox1</strain>
    </source>
</reference>
<dbReference type="Proteomes" id="UP000623307">
    <property type="component" value="Chromosome 2"/>
</dbReference>
<dbReference type="SMART" id="SM00347">
    <property type="entry name" value="HTH_MARR"/>
    <property type="match status" value="1"/>
</dbReference>
<keyword evidence="3" id="KW-1185">Reference proteome</keyword>
<dbReference type="PANTHER" id="PTHR33164">
    <property type="entry name" value="TRANSCRIPTIONAL REGULATOR, MARR FAMILY"/>
    <property type="match status" value="1"/>
</dbReference>
<dbReference type="InterPro" id="IPR000835">
    <property type="entry name" value="HTH_MarR-typ"/>
</dbReference>
<dbReference type="Pfam" id="PF12802">
    <property type="entry name" value="MarR_2"/>
    <property type="match status" value="1"/>
</dbReference>
<name>A0ABX7HQT2_9BURK</name>
<evidence type="ECO:0000313" key="2">
    <source>
        <dbReference type="EMBL" id="QRQ92835.1"/>
    </source>
</evidence>
<dbReference type="PROSITE" id="PS50995">
    <property type="entry name" value="HTH_MARR_2"/>
    <property type="match status" value="1"/>
</dbReference>
<feature type="domain" description="HTH marR-type" evidence="1">
    <location>
        <begin position="39"/>
        <end position="172"/>
    </location>
</feature>
<accession>A0ABX7HQT2</accession>
<dbReference type="Gene3D" id="1.10.10.10">
    <property type="entry name" value="Winged helix-like DNA-binding domain superfamily/Winged helix DNA-binding domain"/>
    <property type="match status" value="1"/>
</dbReference>
<dbReference type="InterPro" id="IPR036390">
    <property type="entry name" value="WH_DNA-bd_sf"/>
</dbReference>
<organism evidence="2 3">
    <name type="scientific">Cupriavidus oxalaticus</name>
    <dbReference type="NCBI Taxonomy" id="96344"/>
    <lineage>
        <taxon>Bacteria</taxon>
        <taxon>Pseudomonadati</taxon>
        <taxon>Pseudomonadota</taxon>
        <taxon>Betaproteobacteria</taxon>
        <taxon>Burkholderiales</taxon>
        <taxon>Burkholderiaceae</taxon>
        <taxon>Cupriavidus</taxon>
    </lineage>
</organism>
<dbReference type="SUPFAM" id="SSF46785">
    <property type="entry name" value="Winged helix' DNA-binding domain"/>
    <property type="match status" value="1"/>
</dbReference>
<evidence type="ECO:0000313" key="3">
    <source>
        <dbReference type="Proteomes" id="UP000623307"/>
    </source>
</evidence>
<dbReference type="InterPro" id="IPR039422">
    <property type="entry name" value="MarR/SlyA-like"/>
</dbReference>
<dbReference type="PANTHER" id="PTHR33164:SF43">
    <property type="entry name" value="HTH-TYPE TRANSCRIPTIONAL REPRESSOR YETL"/>
    <property type="match status" value="1"/>
</dbReference>
<gene>
    <name evidence="2" type="ORF">JTE92_22155</name>
</gene>
<proteinExistence type="predicted"/>